<dbReference type="CDD" id="cd02947">
    <property type="entry name" value="TRX_family"/>
    <property type="match status" value="1"/>
</dbReference>
<sequence length="106" mass="12432">MNVSEQSNNISKKDKQEHPIHLIFGYTPMCGTCKISERMLDIANEVTHLPLEKRDLNFYPEFSKEFEIQSVPILLIMKGEQELERIYAFQSVTFLLERIKKAIDEN</sequence>
<dbReference type="Pfam" id="PF00085">
    <property type="entry name" value="Thioredoxin"/>
    <property type="match status" value="1"/>
</dbReference>
<dbReference type="GeneID" id="93656192"/>
<dbReference type="InterPro" id="IPR036249">
    <property type="entry name" value="Thioredoxin-like_sf"/>
</dbReference>
<reference evidence="2" key="2">
    <citation type="submission" date="2018-03" db="EMBL/GenBank/DDBJ databases">
        <authorList>
            <person name="Naushad S."/>
        </authorList>
    </citation>
    <scope>NUCLEOTIDE SEQUENCE</scope>
    <source>
        <strain evidence="3">SNUC 105</strain>
        <strain evidence="4">SNUC 1363</strain>
        <strain evidence="2">SNUC 505</strain>
    </source>
</reference>
<organism evidence="2 7">
    <name type="scientific">Staphylococcus chromogenes</name>
    <name type="common">Staphylococcus hyicus subsp. chromogenes</name>
    <dbReference type="NCBI Taxonomy" id="46126"/>
    <lineage>
        <taxon>Bacteria</taxon>
        <taxon>Bacillati</taxon>
        <taxon>Bacillota</taxon>
        <taxon>Bacilli</taxon>
        <taxon>Bacillales</taxon>
        <taxon>Staphylococcaceae</taxon>
        <taxon>Staphylococcus</taxon>
    </lineage>
</organism>
<dbReference type="Proteomes" id="UP000242008">
    <property type="component" value="Unassembled WGS sequence"/>
</dbReference>
<evidence type="ECO:0000313" key="3">
    <source>
        <dbReference type="EMBL" id="PTG27862.1"/>
    </source>
</evidence>
<evidence type="ECO:0000313" key="4">
    <source>
        <dbReference type="EMBL" id="PTG69101.1"/>
    </source>
</evidence>
<dbReference type="EMBL" id="PZAO01000021">
    <property type="protein sequence ID" value="PTG69101.1"/>
    <property type="molecule type" value="Genomic_DNA"/>
</dbReference>
<dbReference type="Proteomes" id="UP000242144">
    <property type="component" value="Unassembled WGS sequence"/>
</dbReference>
<feature type="domain" description="Thioredoxin" evidence="1">
    <location>
        <begin position="14"/>
        <end position="96"/>
    </location>
</feature>
<dbReference type="EMBL" id="PZBZ01000052">
    <property type="protein sequence ID" value="PTG12367.1"/>
    <property type="molecule type" value="Genomic_DNA"/>
</dbReference>
<dbReference type="EMBL" id="PZCM01000004">
    <property type="protein sequence ID" value="PTG27862.1"/>
    <property type="molecule type" value="Genomic_DNA"/>
</dbReference>
<dbReference type="Proteomes" id="UP000242704">
    <property type="component" value="Unassembled WGS sequence"/>
</dbReference>
<name>A0AAE5W876_STACR</name>
<evidence type="ECO:0000313" key="2">
    <source>
        <dbReference type="EMBL" id="PTG12367.1"/>
    </source>
</evidence>
<evidence type="ECO:0000259" key="1">
    <source>
        <dbReference type="Pfam" id="PF00085"/>
    </source>
</evidence>
<comment type="caution">
    <text evidence="2">The sequence shown here is derived from an EMBL/GenBank/DDBJ whole genome shotgun (WGS) entry which is preliminary data.</text>
</comment>
<proteinExistence type="predicted"/>
<keyword evidence="5" id="KW-1185">Reference proteome</keyword>
<dbReference type="RefSeq" id="WP_037572379.1">
    <property type="nucleotide sequence ID" value="NZ_BMDK01000001.1"/>
</dbReference>
<accession>A0AAE5W876</accession>
<reference evidence="5 6" key="1">
    <citation type="journal article" date="2016" name="Front. Microbiol.">
        <title>Comprehensive Phylogenetic Analysis of Bovine Non-aureus Staphylococci Species Based on Whole-Genome Sequencing.</title>
        <authorList>
            <person name="Naushad S."/>
            <person name="Barkema H.W."/>
            <person name="Luby C."/>
            <person name="Condas L.A."/>
            <person name="Nobrega D.B."/>
            <person name="Carson D.A."/>
            <person name="De Buck J."/>
        </authorList>
    </citation>
    <scope>NUCLEOTIDE SEQUENCE [LARGE SCALE GENOMIC DNA]</scope>
    <source>
        <strain evidence="3 6">SNUC 105</strain>
        <strain evidence="4 5">SNUC 1363</strain>
        <strain evidence="2 7">SNUC 505</strain>
    </source>
</reference>
<evidence type="ECO:0000313" key="5">
    <source>
        <dbReference type="Proteomes" id="UP000242008"/>
    </source>
</evidence>
<dbReference type="Gene3D" id="3.40.30.10">
    <property type="entry name" value="Glutaredoxin"/>
    <property type="match status" value="1"/>
</dbReference>
<evidence type="ECO:0000313" key="7">
    <source>
        <dbReference type="Proteomes" id="UP000242704"/>
    </source>
</evidence>
<evidence type="ECO:0000313" key="6">
    <source>
        <dbReference type="Proteomes" id="UP000242144"/>
    </source>
</evidence>
<protein>
    <submittedName>
        <fullName evidence="2">Thioredoxin</fullName>
    </submittedName>
</protein>
<dbReference type="InterPro" id="IPR013766">
    <property type="entry name" value="Thioredoxin_domain"/>
</dbReference>
<gene>
    <name evidence="3" type="ORF">BU638_04805</name>
    <name evidence="2" type="ORF">BU653_09165</name>
    <name evidence="4" type="ORF">BU676_08810</name>
</gene>
<dbReference type="SUPFAM" id="SSF52833">
    <property type="entry name" value="Thioredoxin-like"/>
    <property type="match status" value="1"/>
</dbReference>
<dbReference type="AlphaFoldDB" id="A0AAE5W876"/>